<dbReference type="InterPro" id="IPR005324">
    <property type="entry name" value="Ribosomal_uS5_C"/>
</dbReference>
<reference evidence="9 10" key="1">
    <citation type="submission" date="2024-08" db="EMBL/GenBank/DDBJ databases">
        <title>Insights into the chromosomal genome structure of Flemingia macrophylla.</title>
        <authorList>
            <person name="Ding Y."/>
            <person name="Zhao Y."/>
            <person name="Bi W."/>
            <person name="Wu M."/>
            <person name="Zhao G."/>
            <person name="Gong Y."/>
            <person name="Li W."/>
            <person name="Zhang P."/>
        </authorList>
    </citation>
    <scope>NUCLEOTIDE SEQUENCE [LARGE SCALE GENOMIC DNA]</scope>
    <source>
        <strain evidence="9">DYQJB</strain>
        <tissue evidence="9">Leaf</tissue>
    </source>
</reference>
<dbReference type="FunFam" id="3.30.230.10:FF:000002">
    <property type="entry name" value="30S ribosomal protein S5"/>
    <property type="match status" value="1"/>
</dbReference>
<dbReference type="InterPro" id="IPR020568">
    <property type="entry name" value="Ribosomal_Su5_D2-typ_SF"/>
</dbReference>
<evidence type="ECO:0000313" key="9">
    <source>
        <dbReference type="EMBL" id="KAL2319363.1"/>
    </source>
</evidence>
<keyword evidence="2" id="KW-0699">rRNA-binding</keyword>
<accession>A0ABD1L770</accession>
<dbReference type="Pfam" id="PF00333">
    <property type="entry name" value="Ribosomal_S5"/>
    <property type="match status" value="1"/>
</dbReference>
<dbReference type="InterPro" id="IPR013810">
    <property type="entry name" value="Ribosomal_uS5_N"/>
</dbReference>
<evidence type="ECO:0000256" key="5">
    <source>
        <dbReference type="ARBA" id="ARBA00023274"/>
    </source>
</evidence>
<dbReference type="GO" id="GO:0005737">
    <property type="term" value="C:cytoplasm"/>
    <property type="evidence" value="ECO:0007669"/>
    <property type="project" value="UniProtKB-ARBA"/>
</dbReference>
<evidence type="ECO:0000313" key="10">
    <source>
        <dbReference type="Proteomes" id="UP001603857"/>
    </source>
</evidence>
<dbReference type="SUPFAM" id="SSF54768">
    <property type="entry name" value="dsRNA-binding domain-like"/>
    <property type="match status" value="1"/>
</dbReference>
<evidence type="ECO:0000256" key="6">
    <source>
        <dbReference type="PROSITE-ProRule" id="PRU00268"/>
    </source>
</evidence>
<keyword evidence="3" id="KW-0694">RNA-binding</keyword>
<evidence type="ECO:0000256" key="2">
    <source>
        <dbReference type="ARBA" id="ARBA00022730"/>
    </source>
</evidence>
<feature type="domain" description="S5 DRBM" evidence="8">
    <location>
        <begin position="52"/>
        <end position="115"/>
    </location>
</feature>
<dbReference type="AlphaFoldDB" id="A0ABD1L770"/>
<dbReference type="Proteomes" id="UP001603857">
    <property type="component" value="Unassembled WGS sequence"/>
</dbReference>
<dbReference type="GO" id="GO:0019843">
    <property type="term" value="F:rRNA binding"/>
    <property type="evidence" value="ECO:0007669"/>
    <property type="project" value="UniProtKB-KW"/>
</dbReference>
<evidence type="ECO:0000256" key="1">
    <source>
        <dbReference type="ARBA" id="ARBA00008945"/>
    </source>
</evidence>
<dbReference type="InterPro" id="IPR014721">
    <property type="entry name" value="Ribsml_uS5_D2-typ_fold_subgr"/>
</dbReference>
<keyword evidence="10" id="KW-1185">Reference proteome</keyword>
<dbReference type="GO" id="GO:0005840">
    <property type="term" value="C:ribosome"/>
    <property type="evidence" value="ECO:0007669"/>
    <property type="project" value="UniProtKB-KW"/>
</dbReference>
<sequence>MGRPQHGWDSDTVVYYKINEDEFHKISLLDCDFFIRKASDPDNDVYDFREGFDIRLIDMNRTCKVTKGGQVVKYTAMVACGNYNGVIGFAKAKGPAIPVALQMVYLWLARTTTGMKAGRTVESILHLAGLKNVKSKVIGSKNPHNTVKAVFKALNVISN</sequence>
<evidence type="ECO:0000256" key="3">
    <source>
        <dbReference type="ARBA" id="ARBA00022884"/>
    </source>
</evidence>
<proteinExistence type="inferred from homology"/>
<dbReference type="EMBL" id="JBGMDY010000010">
    <property type="protein sequence ID" value="KAL2319363.1"/>
    <property type="molecule type" value="Genomic_DNA"/>
</dbReference>
<dbReference type="Pfam" id="PF03719">
    <property type="entry name" value="Ribosomal_S5_C"/>
    <property type="match status" value="1"/>
</dbReference>
<dbReference type="PANTHER" id="PTHR48432">
    <property type="entry name" value="S5 DRBM DOMAIN-CONTAINING PROTEIN"/>
    <property type="match status" value="1"/>
</dbReference>
<organism evidence="9 10">
    <name type="scientific">Flemingia macrophylla</name>
    <dbReference type="NCBI Taxonomy" id="520843"/>
    <lineage>
        <taxon>Eukaryota</taxon>
        <taxon>Viridiplantae</taxon>
        <taxon>Streptophyta</taxon>
        <taxon>Embryophyta</taxon>
        <taxon>Tracheophyta</taxon>
        <taxon>Spermatophyta</taxon>
        <taxon>Magnoliopsida</taxon>
        <taxon>eudicotyledons</taxon>
        <taxon>Gunneridae</taxon>
        <taxon>Pentapetalae</taxon>
        <taxon>rosids</taxon>
        <taxon>fabids</taxon>
        <taxon>Fabales</taxon>
        <taxon>Fabaceae</taxon>
        <taxon>Papilionoideae</taxon>
        <taxon>50 kb inversion clade</taxon>
        <taxon>NPAAA clade</taxon>
        <taxon>indigoferoid/millettioid clade</taxon>
        <taxon>Phaseoleae</taxon>
        <taxon>Flemingia</taxon>
    </lineage>
</organism>
<evidence type="ECO:0000256" key="7">
    <source>
        <dbReference type="RuleBase" id="RU003823"/>
    </source>
</evidence>
<dbReference type="GO" id="GO:1990904">
    <property type="term" value="C:ribonucleoprotein complex"/>
    <property type="evidence" value="ECO:0007669"/>
    <property type="project" value="UniProtKB-UniRule"/>
</dbReference>
<name>A0ABD1L770_9FABA</name>
<dbReference type="InterPro" id="IPR000851">
    <property type="entry name" value="Ribosomal_uS5"/>
</dbReference>
<keyword evidence="5 6" id="KW-0687">Ribonucleoprotein</keyword>
<evidence type="ECO:0000259" key="8">
    <source>
        <dbReference type="PROSITE" id="PS50881"/>
    </source>
</evidence>
<protein>
    <recommendedName>
        <fullName evidence="8">S5 DRBM domain-containing protein</fullName>
    </recommendedName>
</protein>
<dbReference type="Gene3D" id="3.30.230.10">
    <property type="match status" value="1"/>
</dbReference>
<gene>
    <name evidence="9" type="ORF">Fmac_028332</name>
</gene>
<dbReference type="PROSITE" id="PS50881">
    <property type="entry name" value="S5_DSRBD"/>
    <property type="match status" value="1"/>
</dbReference>
<comment type="similarity">
    <text evidence="1 7">Belongs to the universal ribosomal protein uS5 family.</text>
</comment>
<dbReference type="PANTHER" id="PTHR48432:SF1">
    <property type="entry name" value="S5 DRBM DOMAIN-CONTAINING PROTEIN"/>
    <property type="match status" value="1"/>
</dbReference>
<comment type="caution">
    <text evidence="9">The sequence shown here is derived from an EMBL/GenBank/DDBJ whole genome shotgun (WGS) entry which is preliminary data.</text>
</comment>
<keyword evidence="4 6" id="KW-0689">Ribosomal protein</keyword>
<dbReference type="GO" id="GO:0003735">
    <property type="term" value="F:structural constituent of ribosome"/>
    <property type="evidence" value="ECO:0007669"/>
    <property type="project" value="UniProtKB-UniRule"/>
</dbReference>
<dbReference type="GO" id="GO:0003729">
    <property type="term" value="F:mRNA binding"/>
    <property type="evidence" value="ECO:0007669"/>
    <property type="project" value="UniProtKB-ARBA"/>
</dbReference>
<dbReference type="SUPFAM" id="SSF54211">
    <property type="entry name" value="Ribosomal protein S5 domain 2-like"/>
    <property type="match status" value="1"/>
</dbReference>
<evidence type="ECO:0000256" key="4">
    <source>
        <dbReference type="ARBA" id="ARBA00022980"/>
    </source>
</evidence>
<dbReference type="Gene3D" id="3.30.160.20">
    <property type="match status" value="1"/>
</dbReference>